<name>A0A7W7SW25_9ACTN</name>
<keyword evidence="2" id="KW-1185">Reference proteome</keyword>
<protein>
    <submittedName>
        <fullName evidence="1">Uncharacterized protein</fullName>
    </submittedName>
</protein>
<dbReference type="EMBL" id="JACHJW010000001">
    <property type="protein sequence ID" value="MBB4961986.1"/>
    <property type="molecule type" value="Genomic_DNA"/>
</dbReference>
<dbReference type="RefSeq" id="WP_184537893.1">
    <property type="nucleotide sequence ID" value="NZ_JACHJW010000001.1"/>
</dbReference>
<dbReference type="AlphaFoldDB" id="A0A7W7SW25"/>
<evidence type="ECO:0000313" key="1">
    <source>
        <dbReference type="EMBL" id="MBB4961986.1"/>
    </source>
</evidence>
<gene>
    <name evidence="1" type="ORF">FHR38_005719</name>
</gene>
<reference evidence="1 2" key="1">
    <citation type="submission" date="2020-08" db="EMBL/GenBank/DDBJ databases">
        <title>Sequencing the genomes of 1000 actinobacteria strains.</title>
        <authorList>
            <person name="Klenk H.-P."/>
        </authorList>
    </citation>
    <scope>NUCLEOTIDE SEQUENCE [LARGE SCALE GENOMIC DNA]</scope>
    <source>
        <strain evidence="1 2">DSM 45886</strain>
    </source>
</reference>
<accession>A0A7W7SW25</accession>
<organism evidence="1 2">
    <name type="scientific">Micromonospora polyrhachis</name>
    <dbReference type="NCBI Taxonomy" id="1282883"/>
    <lineage>
        <taxon>Bacteria</taxon>
        <taxon>Bacillati</taxon>
        <taxon>Actinomycetota</taxon>
        <taxon>Actinomycetes</taxon>
        <taxon>Micromonosporales</taxon>
        <taxon>Micromonosporaceae</taxon>
        <taxon>Micromonospora</taxon>
    </lineage>
</organism>
<dbReference type="Proteomes" id="UP000578819">
    <property type="component" value="Unassembled WGS sequence"/>
</dbReference>
<proteinExistence type="predicted"/>
<comment type="caution">
    <text evidence="1">The sequence shown here is derived from an EMBL/GenBank/DDBJ whole genome shotgun (WGS) entry which is preliminary data.</text>
</comment>
<sequence>MSDPLERADPGTELDRLRAECARLAEALVVPDDDGYRHVDRHEATGETARVWQDVQWRINELAAQLAAATQLLERATLVRQRQPADHVELAQLLRGPCEVVLISATGAPAEVVRRPLPEVIAAAGENHSAVLAVATVVEAAREAAVDRLTPLAERLASLDGPAGAVCTPTAVLTELRAELDLLRAGADRDPLGAAEGAAWQSQRDRLDNRITEVASRIGRAEQLRHQLPDAVDELRMLIGRLDAHETEARLAWRGLAAVPGEAVDGALEPRAGTLRARLRRLEQRCRQEQWWDAAGEPEAATQLGVEVASATVLAERTRDTAAAHRRRLAEFRVELRGRLEAFRHKAISLGRSEDLILTDLYDEARRLLRADPLDATAADQAVWRYQGAVNEEAQP</sequence>
<evidence type="ECO:0000313" key="2">
    <source>
        <dbReference type="Proteomes" id="UP000578819"/>
    </source>
</evidence>